<name>A0A7J6INR3_COLFN</name>
<keyword evidence="3" id="KW-1185">Reference proteome</keyword>
<dbReference type="AlphaFoldDB" id="A0A7J6INR3"/>
<sequence length="139" mass="14868">MRPIIVMLSHTTAHADDPPPPTIRGAGRRRKVDAPSRNRRTPCVLQGCLQASCGTCREQIFPFWYSLDLTCAFAHNINPVCHGSRAVAAAARFTPVPTITVTALSQQFAASALAYATAKLPGRICVGDRGSSTLAFESS</sequence>
<reference evidence="2 3" key="1">
    <citation type="submission" date="2012-08" db="EMBL/GenBank/DDBJ databases">
        <authorList>
            <person name="Gan P.H.P."/>
            <person name="Ikeda K."/>
            <person name="Irieda H."/>
            <person name="Narusaka M."/>
            <person name="O'Connell R.J."/>
            <person name="Narusaka Y."/>
            <person name="Takano Y."/>
            <person name="Kubo Y."/>
            <person name="Shirasu K."/>
        </authorList>
    </citation>
    <scope>NUCLEOTIDE SEQUENCE [LARGE SCALE GENOMIC DNA]</scope>
    <source>
        <strain evidence="2 3">Nara gc5</strain>
    </source>
</reference>
<evidence type="ECO:0000313" key="3">
    <source>
        <dbReference type="Proteomes" id="UP000011096"/>
    </source>
</evidence>
<protein>
    <submittedName>
        <fullName evidence="2">Uncharacterized protein</fullName>
    </submittedName>
</protein>
<proteinExistence type="predicted"/>
<dbReference type="Proteomes" id="UP000011096">
    <property type="component" value="Unassembled WGS sequence"/>
</dbReference>
<evidence type="ECO:0000313" key="2">
    <source>
        <dbReference type="EMBL" id="KAF4478363.1"/>
    </source>
</evidence>
<reference evidence="2 3" key="2">
    <citation type="submission" date="2020-04" db="EMBL/GenBank/DDBJ databases">
        <title>Genome sequencing and assembly of multiple isolates from the Colletotrichum gloeosporioides species complex.</title>
        <authorList>
            <person name="Gan P."/>
            <person name="Shirasu K."/>
        </authorList>
    </citation>
    <scope>NUCLEOTIDE SEQUENCE [LARGE SCALE GENOMIC DNA]</scope>
    <source>
        <strain evidence="2 3">Nara gc5</strain>
    </source>
</reference>
<dbReference type="RefSeq" id="XP_066007811.1">
    <property type="nucleotide sequence ID" value="XM_066152949.1"/>
</dbReference>
<feature type="region of interest" description="Disordered" evidence="1">
    <location>
        <begin position="9"/>
        <end position="36"/>
    </location>
</feature>
<dbReference type="GeneID" id="90980321"/>
<evidence type="ECO:0000256" key="1">
    <source>
        <dbReference type="SAM" id="MobiDB-lite"/>
    </source>
</evidence>
<gene>
    <name evidence="2" type="ORF">CGGC5_v013617</name>
</gene>
<accession>A0A7J6INR3</accession>
<dbReference type="InParanoid" id="A0A7J6INR3"/>
<organism evidence="2 3">
    <name type="scientific">Colletotrichum fructicola (strain Nara gc5)</name>
    <name type="common">Anthracnose fungus</name>
    <name type="synonym">Colletotrichum gloeosporioides (strain Nara gc5)</name>
    <dbReference type="NCBI Taxonomy" id="1213859"/>
    <lineage>
        <taxon>Eukaryota</taxon>
        <taxon>Fungi</taxon>
        <taxon>Dikarya</taxon>
        <taxon>Ascomycota</taxon>
        <taxon>Pezizomycotina</taxon>
        <taxon>Sordariomycetes</taxon>
        <taxon>Hypocreomycetidae</taxon>
        <taxon>Glomerellales</taxon>
        <taxon>Glomerellaceae</taxon>
        <taxon>Colletotrichum</taxon>
        <taxon>Colletotrichum gloeosporioides species complex</taxon>
    </lineage>
</organism>
<comment type="caution">
    <text evidence="2">The sequence shown here is derived from an EMBL/GenBank/DDBJ whole genome shotgun (WGS) entry which is preliminary data.</text>
</comment>
<dbReference type="EMBL" id="ANPB02000008">
    <property type="protein sequence ID" value="KAF4478363.1"/>
    <property type="molecule type" value="Genomic_DNA"/>
</dbReference>